<gene>
    <name evidence="1" type="ORF">GIW56_18355</name>
</gene>
<protein>
    <submittedName>
        <fullName evidence="1">Uncharacterized protein</fullName>
    </submittedName>
</protein>
<evidence type="ECO:0000313" key="1">
    <source>
        <dbReference type="EMBL" id="MCF5108811.1"/>
    </source>
</evidence>
<dbReference type="Proteomes" id="UP000814003">
    <property type="component" value="Unassembled WGS sequence"/>
</dbReference>
<proteinExistence type="predicted"/>
<reference evidence="1 2" key="1">
    <citation type="submission" date="2019-11" db="EMBL/GenBank/DDBJ databases">
        <title>Epiphytic Pseudomonas syringae from cherry orchards.</title>
        <authorList>
            <person name="Hulin M.T."/>
        </authorList>
    </citation>
    <scope>NUCLEOTIDE SEQUENCE [LARGE SCALE GENOMIC DNA]</scope>
    <source>
        <strain evidence="1 2">PA-6-5B</strain>
    </source>
</reference>
<dbReference type="EMBL" id="WKED01000035">
    <property type="protein sequence ID" value="MCF5108811.1"/>
    <property type="molecule type" value="Genomic_DNA"/>
</dbReference>
<dbReference type="RefSeq" id="WP_083272211.1">
    <property type="nucleotide sequence ID" value="NZ_WKED01000035.1"/>
</dbReference>
<accession>A0ABS9F8Z2</accession>
<keyword evidence="2" id="KW-1185">Reference proteome</keyword>
<comment type="caution">
    <text evidence="1">The sequence shown here is derived from an EMBL/GenBank/DDBJ whole genome shotgun (WGS) entry which is preliminary data.</text>
</comment>
<evidence type="ECO:0000313" key="2">
    <source>
        <dbReference type="Proteomes" id="UP000814003"/>
    </source>
</evidence>
<sequence length="66" mass="6872">MQTTQHSTTRCPVYLHPAAATSPGAVERIQRCTGLLVIVNLGRATMAPAPVTIATDDRGPWGGDAA</sequence>
<name>A0ABS9F8Z2_9PSED</name>
<organism evidence="1 2">
    <name type="scientific">Pseudomonas gessardii</name>
    <dbReference type="NCBI Taxonomy" id="78544"/>
    <lineage>
        <taxon>Bacteria</taxon>
        <taxon>Pseudomonadati</taxon>
        <taxon>Pseudomonadota</taxon>
        <taxon>Gammaproteobacteria</taxon>
        <taxon>Pseudomonadales</taxon>
        <taxon>Pseudomonadaceae</taxon>
        <taxon>Pseudomonas</taxon>
    </lineage>
</organism>